<accession>A0A0P0CQF1</accession>
<dbReference type="GO" id="GO:0016020">
    <property type="term" value="C:membrane"/>
    <property type="evidence" value="ECO:0007669"/>
    <property type="project" value="TreeGrafter"/>
</dbReference>
<feature type="domain" description="AB hydrolase-1" evidence="2">
    <location>
        <begin position="18"/>
        <end position="115"/>
    </location>
</feature>
<evidence type="ECO:0000259" key="2">
    <source>
        <dbReference type="Pfam" id="PF00561"/>
    </source>
</evidence>
<evidence type="ECO:0000313" key="4">
    <source>
        <dbReference type="Proteomes" id="UP000057981"/>
    </source>
</evidence>
<evidence type="ECO:0000256" key="1">
    <source>
        <dbReference type="ARBA" id="ARBA00022801"/>
    </source>
</evidence>
<protein>
    <submittedName>
        <fullName evidence="3">Alpha/beta hydrolase</fullName>
    </submittedName>
</protein>
<dbReference type="AlphaFoldDB" id="A0A0P0CQF1"/>
<dbReference type="Proteomes" id="UP000057981">
    <property type="component" value="Chromosome"/>
</dbReference>
<dbReference type="PANTHER" id="PTHR43798">
    <property type="entry name" value="MONOACYLGLYCEROL LIPASE"/>
    <property type="match status" value="1"/>
</dbReference>
<organism evidence="3 4">
    <name type="scientific">Pseudalgibacter alginicilyticus</name>
    <dbReference type="NCBI Taxonomy" id="1736674"/>
    <lineage>
        <taxon>Bacteria</taxon>
        <taxon>Pseudomonadati</taxon>
        <taxon>Bacteroidota</taxon>
        <taxon>Flavobacteriia</taxon>
        <taxon>Flavobacteriales</taxon>
        <taxon>Flavobacteriaceae</taxon>
        <taxon>Pseudalgibacter</taxon>
    </lineage>
</organism>
<dbReference type="PANTHER" id="PTHR43798:SF31">
    <property type="entry name" value="AB HYDROLASE SUPERFAMILY PROTEIN YCLE"/>
    <property type="match status" value="1"/>
</dbReference>
<evidence type="ECO:0000313" key="3">
    <source>
        <dbReference type="EMBL" id="ALJ06697.1"/>
    </source>
</evidence>
<dbReference type="InterPro" id="IPR050266">
    <property type="entry name" value="AB_hydrolase_sf"/>
</dbReference>
<dbReference type="InterPro" id="IPR000073">
    <property type="entry name" value="AB_hydrolase_1"/>
</dbReference>
<dbReference type="SUPFAM" id="SSF53474">
    <property type="entry name" value="alpha/beta-Hydrolases"/>
    <property type="match status" value="1"/>
</dbReference>
<dbReference type="KEGG" id="ahz:APS56_02650"/>
<dbReference type="PATRIC" id="fig|1736674.3.peg.547"/>
<gene>
    <name evidence="3" type="ORF">APS56_02650</name>
</gene>
<reference evidence="3 4" key="1">
    <citation type="submission" date="2015-10" db="EMBL/GenBank/DDBJ databases">
        <authorList>
            <person name="Gilbert D.G."/>
        </authorList>
    </citation>
    <scope>NUCLEOTIDE SEQUENCE [LARGE SCALE GENOMIC DNA]</scope>
    <source>
        <strain evidence="4">HZ-22</strain>
    </source>
</reference>
<dbReference type="GO" id="GO:0016787">
    <property type="term" value="F:hydrolase activity"/>
    <property type="evidence" value="ECO:0007669"/>
    <property type="project" value="UniProtKB-KW"/>
</dbReference>
<dbReference type="Pfam" id="PF00561">
    <property type="entry name" value="Abhydrolase_1"/>
    <property type="match status" value="1"/>
</dbReference>
<dbReference type="Gene3D" id="3.40.50.1820">
    <property type="entry name" value="alpha/beta hydrolase"/>
    <property type="match status" value="1"/>
</dbReference>
<keyword evidence="4" id="KW-1185">Reference proteome</keyword>
<sequence>MSVEDTQLYLQDSGGLGPVIIYLNGSYANLKHWDRVIQELGSDYRHILYDERARGKSKKSKDYSFDACLRDLTAIIKARQIKNPILVGWSYGAILATHWVNKNPGVPRGIIAIDSAVPYGLTGEESQKRIYKLFNRLKWILPVIAPFGLAAKMSAKQHAEINIEINEISAKLEQTLLDINIPVWYVFASGESRGGEAHEFKAMRDSLNPLLKKNENLKVFKQVESNLEKILSKDYKTIGNAIQTLNKNIK</sequence>
<name>A0A0P0CQF1_9FLAO</name>
<keyword evidence="1 3" id="KW-0378">Hydrolase</keyword>
<proteinExistence type="predicted"/>
<dbReference type="InterPro" id="IPR029058">
    <property type="entry name" value="AB_hydrolase_fold"/>
</dbReference>
<dbReference type="EMBL" id="CP012898">
    <property type="protein sequence ID" value="ALJ06697.1"/>
    <property type="molecule type" value="Genomic_DNA"/>
</dbReference>